<dbReference type="InterPro" id="IPR036388">
    <property type="entry name" value="WH-like_DNA-bd_sf"/>
</dbReference>
<reference evidence="4 5" key="1">
    <citation type="submission" date="2016-10" db="EMBL/GenBank/DDBJ databases">
        <authorList>
            <person name="de Groot N.N."/>
        </authorList>
    </citation>
    <scope>NUCLEOTIDE SEQUENCE [LARGE SCALE GENOMIC DNA]</scope>
    <source>
        <strain evidence="4 5">KH1P1</strain>
    </source>
</reference>
<dbReference type="Pfam" id="PF08279">
    <property type="entry name" value="HTH_11"/>
    <property type="match status" value="1"/>
</dbReference>
<dbReference type="eggNOG" id="COG1827">
    <property type="taxonomic scope" value="Bacteria"/>
</dbReference>
<evidence type="ECO:0000313" key="5">
    <source>
        <dbReference type="Proteomes" id="UP000199820"/>
    </source>
</evidence>
<evidence type="ECO:0000313" key="4">
    <source>
        <dbReference type="EMBL" id="SET88837.1"/>
    </source>
</evidence>
<dbReference type="InterPro" id="IPR026043">
    <property type="entry name" value="NadR"/>
</dbReference>
<evidence type="ECO:0000256" key="1">
    <source>
        <dbReference type="PIRSR" id="PIRSR037847-1"/>
    </source>
</evidence>
<dbReference type="PIRSF" id="PIRSF037847">
    <property type="entry name" value="NiaR"/>
    <property type="match status" value="1"/>
</dbReference>
<dbReference type="AlphaFoldDB" id="A0A1I0HY58"/>
<dbReference type="RefSeq" id="WP_074650360.1">
    <property type="nucleotide sequence ID" value="NZ_FOIL01000061.1"/>
</dbReference>
<protein>
    <recommendedName>
        <fullName evidence="6">Transcription repressor NadR</fullName>
    </recommendedName>
</protein>
<dbReference type="GO" id="GO:0046872">
    <property type="term" value="F:metal ion binding"/>
    <property type="evidence" value="ECO:0007669"/>
    <property type="project" value="UniProtKB-KW"/>
</dbReference>
<dbReference type="OrthoDB" id="9792661at2"/>
<proteinExistence type="predicted"/>
<dbReference type="PANTHER" id="PTHR40068">
    <property type="entry name" value="TRANSCRIPTION REPRESSOR NIAR-RELATED"/>
    <property type="match status" value="1"/>
</dbReference>
<dbReference type="Proteomes" id="UP000199820">
    <property type="component" value="Unassembled WGS sequence"/>
</dbReference>
<keyword evidence="1" id="KW-0479">Metal-binding</keyword>
<dbReference type="SUPFAM" id="SSF75500">
    <property type="entry name" value="Putative transcriptional regulator TM1602, C-terminal domain"/>
    <property type="match status" value="1"/>
</dbReference>
<dbReference type="STRING" id="1526.SAMN02910262_02473"/>
<dbReference type="Pfam" id="PF02829">
    <property type="entry name" value="3H"/>
    <property type="match status" value="1"/>
</dbReference>
<evidence type="ECO:0008006" key="6">
    <source>
        <dbReference type="Google" id="ProtNLM"/>
    </source>
</evidence>
<feature type="binding site" evidence="1">
    <location>
        <position position="141"/>
    </location>
    <ligand>
        <name>Ni(2+)</name>
        <dbReference type="ChEBI" id="CHEBI:49786"/>
    </ligand>
</feature>
<feature type="binding site" evidence="1">
    <location>
        <position position="143"/>
    </location>
    <ligand>
        <name>Ni(2+)</name>
        <dbReference type="ChEBI" id="CHEBI:49786"/>
    </ligand>
</feature>
<dbReference type="Gene3D" id="1.10.10.10">
    <property type="entry name" value="Winged helix-like DNA-binding domain superfamily/Winged helix DNA-binding domain"/>
    <property type="match status" value="1"/>
</dbReference>
<name>A0A1I0HY58_9FIRM</name>
<dbReference type="SUPFAM" id="SSF46785">
    <property type="entry name" value="Winged helix' DNA-binding domain"/>
    <property type="match status" value="1"/>
</dbReference>
<evidence type="ECO:0000259" key="2">
    <source>
        <dbReference type="Pfam" id="PF02829"/>
    </source>
</evidence>
<feature type="binding site" evidence="1">
    <location>
        <position position="74"/>
    </location>
    <ligand>
        <name>Ni(2+)</name>
        <dbReference type="ChEBI" id="CHEBI:49786"/>
    </ligand>
</feature>
<feature type="domain" description="3H" evidence="2">
    <location>
        <begin position="71"/>
        <end position="166"/>
    </location>
</feature>
<organism evidence="4 5">
    <name type="scientific">[Clostridium] aminophilum</name>
    <dbReference type="NCBI Taxonomy" id="1526"/>
    <lineage>
        <taxon>Bacteria</taxon>
        <taxon>Bacillati</taxon>
        <taxon>Bacillota</taxon>
        <taxon>Clostridia</taxon>
        <taxon>Lachnospirales</taxon>
        <taxon>Lachnospiraceae</taxon>
    </lineage>
</organism>
<sequence>MSGEERRREILEALLGSERPVSGSNLARQFNVSRQVIVQDIALIRAEGKEIYSTNRGYILTEKKRASRVFKVFHTDEEVENELSLIVDMGGCVEDVFVYHKVYGIIRGELNIQSRYDIKRYLESIGAGKSKLLKNTTSGYHYHTVTAESEKILDMIQTKLEEAGFLAMLQDYEPVDFWKKAELQP</sequence>
<dbReference type="Gene3D" id="3.30.1340.20">
    <property type="entry name" value="3H domain"/>
    <property type="match status" value="1"/>
</dbReference>
<dbReference type="EMBL" id="FOIL01000061">
    <property type="protein sequence ID" value="SET88837.1"/>
    <property type="molecule type" value="Genomic_DNA"/>
</dbReference>
<feature type="domain" description="Helix-turn-helix type 11" evidence="3">
    <location>
        <begin position="6"/>
        <end position="59"/>
    </location>
</feature>
<gene>
    <name evidence="4" type="ORF">SAMN04487771_10618</name>
</gene>
<evidence type="ECO:0000259" key="3">
    <source>
        <dbReference type="Pfam" id="PF08279"/>
    </source>
</evidence>
<accession>A0A1I0HY58</accession>
<dbReference type="PANTHER" id="PTHR40068:SF1">
    <property type="entry name" value="TRANSCRIPTION REPRESSOR NIAR-RELATED"/>
    <property type="match status" value="1"/>
</dbReference>
<keyword evidence="5" id="KW-1185">Reference proteome</keyword>
<keyword evidence="1" id="KW-0533">Nickel</keyword>
<feature type="binding site" evidence="1">
    <location>
        <position position="82"/>
    </location>
    <ligand>
        <name>Ni(2+)</name>
        <dbReference type="ChEBI" id="CHEBI:49786"/>
    </ligand>
</feature>
<dbReference type="InterPro" id="IPR035922">
    <property type="entry name" value="3H_dom_sf"/>
</dbReference>
<dbReference type="InterPro" id="IPR013196">
    <property type="entry name" value="HTH_11"/>
</dbReference>
<dbReference type="InterPro" id="IPR036390">
    <property type="entry name" value="WH_DNA-bd_sf"/>
</dbReference>
<dbReference type="InterPro" id="IPR004173">
    <property type="entry name" value="3H_domain"/>
</dbReference>